<dbReference type="EMBL" id="JAIZPD010000016">
    <property type="protein sequence ID" value="KAH0958208.1"/>
    <property type="molecule type" value="Genomic_DNA"/>
</dbReference>
<keyword evidence="6" id="KW-1185">Reference proteome</keyword>
<evidence type="ECO:0000259" key="4">
    <source>
        <dbReference type="SMART" id="SM01328"/>
    </source>
</evidence>
<evidence type="ECO:0000313" key="5">
    <source>
        <dbReference type="EMBL" id="KAH0958208.1"/>
    </source>
</evidence>
<reference evidence="5" key="1">
    <citation type="submission" date="2021-09" db="EMBL/GenBank/DDBJ databases">
        <title>A high-quality genome of the endoparasitic fungus Hirsutella rhossiliensis with a comparison of Hirsutella genomes reveals transposable elements contributing to genome size variation.</title>
        <authorList>
            <person name="Lin R."/>
            <person name="Jiao Y."/>
            <person name="Sun X."/>
            <person name="Ling J."/>
            <person name="Xie B."/>
            <person name="Cheng X."/>
        </authorList>
    </citation>
    <scope>NUCLEOTIDE SEQUENCE</scope>
    <source>
        <strain evidence="5">HR02</strain>
    </source>
</reference>
<keyword evidence="3" id="KW-0862">Zinc</keyword>
<keyword evidence="2" id="KW-0863">Zinc-finger</keyword>
<evidence type="ECO:0000256" key="2">
    <source>
        <dbReference type="ARBA" id="ARBA00022771"/>
    </source>
</evidence>
<name>A0A9P8MMQ8_9HYPO</name>
<dbReference type="SMART" id="SM01328">
    <property type="entry name" value="zf-3CxxC"/>
    <property type="match status" value="1"/>
</dbReference>
<dbReference type="Proteomes" id="UP000824596">
    <property type="component" value="Unassembled WGS sequence"/>
</dbReference>
<evidence type="ECO:0000313" key="6">
    <source>
        <dbReference type="Proteomes" id="UP000824596"/>
    </source>
</evidence>
<sequence>MARKKSRPAKKWSLYPGCHGQVSSLLAQEDLFFDFNDDDDDKTCMKSYDTKIMCRFVCRNRACTAERYGWESTKIAITLRMYRGATYNARVYSQRCKHYNLVSSPILDDSYSERVANRIKTWCGVKLNLTSRKGEGKGHHIRRACEGCRDGHCRESEDRAT</sequence>
<dbReference type="Pfam" id="PF13695">
    <property type="entry name" value="Zn_ribbon_3CxxC"/>
    <property type="match status" value="1"/>
</dbReference>
<evidence type="ECO:0000256" key="1">
    <source>
        <dbReference type="ARBA" id="ARBA00022723"/>
    </source>
</evidence>
<proteinExistence type="predicted"/>
<gene>
    <name evidence="5" type="ORF">HRG_10509</name>
</gene>
<accession>A0A9P8MMQ8</accession>
<dbReference type="GO" id="GO:0008270">
    <property type="term" value="F:zinc ion binding"/>
    <property type="evidence" value="ECO:0007669"/>
    <property type="project" value="UniProtKB-KW"/>
</dbReference>
<dbReference type="AlphaFoldDB" id="A0A9P8MMQ8"/>
<dbReference type="RefSeq" id="XP_044715722.1">
    <property type="nucleotide sequence ID" value="XM_044868980.1"/>
</dbReference>
<protein>
    <submittedName>
        <fullName evidence="5">Zinc-binding domain-containing protein</fullName>
    </submittedName>
</protein>
<dbReference type="GeneID" id="68359638"/>
<evidence type="ECO:0000256" key="3">
    <source>
        <dbReference type="ARBA" id="ARBA00022833"/>
    </source>
</evidence>
<organism evidence="5 6">
    <name type="scientific">Hirsutella rhossiliensis</name>
    <dbReference type="NCBI Taxonomy" id="111463"/>
    <lineage>
        <taxon>Eukaryota</taxon>
        <taxon>Fungi</taxon>
        <taxon>Dikarya</taxon>
        <taxon>Ascomycota</taxon>
        <taxon>Pezizomycotina</taxon>
        <taxon>Sordariomycetes</taxon>
        <taxon>Hypocreomycetidae</taxon>
        <taxon>Hypocreales</taxon>
        <taxon>Ophiocordycipitaceae</taxon>
        <taxon>Hirsutella</taxon>
    </lineage>
</organism>
<dbReference type="OrthoDB" id="8121437at2759"/>
<comment type="caution">
    <text evidence="5">The sequence shown here is derived from an EMBL/GenBank/DDBJ whole genome shotgun (WGS) entry which is preliminary data.</text>
</comment>
<keyword evidence="1" id="KW-0479">Metal-binding</keyword>
<feature type="domain" description="3CxxC-type" evidence="4">
    <location>
        <begin position="51"/>
        <end position="151"/>
    </location>
</feature>
<dbReference type="InterPro" id="IPR027377">
    <property type="entry name" value="ZAR1/RTP1-5-like_Znf-3CxxC"/>
</dbReference>